<dbReference type="OMA" id="WIKRFWD"/>
<dbReference type="Gene3D" id="1.10.418.10">
    <property type="entry name" value="Calponin-like domain"/>
    <property type="match status" value="1"/>
</dbReference>
<dbReference type="InterPro" id="IPR027328">
    <property type="entry name" value="MAPRE"/>
</dbReference>
<dbReference type="OrthoDB" id="2119228at2759"/>
<protein>
    <recommendedName>
        <fullName evidence="7">EB1 C-terminal domain-containing protein</fullName>
    </recommendedName>
</protein>
<keyword evidence="2" id="KW-0963">Cytoplasm</keyword>
<proteinExistence type="predicted"/>
<name>A0A168T666_ABSGL</name>
<evidence type="ECO:0000259" key="7">
    <source>
        <dbReference type="PROSITE" id="PS51230"/>
    </source>
</evidence>
<dbReference type="InterPro" id="IPR036133">
    <property type="entry name" value="EB1_C_sf"/>
</dbReference>
<feature type="compositionally biased region" description="Low complexity" evidence="6">
    <location>
        <begin position="168"/>
        <end position="201"/>
    </location>
</feature>
<keyword evidence="9" id="KW-1185">Reference proteome</keyword>
<evidence type="ECO:0000256" key="3">
    <source>
        <dbReference type="ARBA" id="ARBA00022701"/>
    </source>
</evidence>
<dbReference type="FunFam" id="1.20.5.1430:FF:000005">
    <property type="entry name" value="Eb1, isoform E"/>
    <property type="match status" value="1"/>
</dbReference>
<dbReference type="PROSITE" id="PS51230">
    <property type="entry name" value="EB1_C"/>
    <property type="match status" value="1"/>
</dbReference>
<dbReference type="AlphaFoldDB" id="A0A168T666"/>
<evidence type="ECO:0000313" key="9">
    <source>
        <dbReference type="Proteomes" id="UP000078561"/>
    </source>
</evidence>
<dbReference type="InParanoid" id="A0A168T666"/>
<dbReference type="GO" id="GO:0008017">
    <property type="term" value="F:microtubule binding"/>
    <property type="evidence" value="ECO:0007669"/>
    <property type="project" value="InterPro"/>
</dbReference>
<dbReference type="PANTHER" id="PTHR10623">
    <property type="entry name" value="MICROTUBULE-ASSOCIATED PROTEIN RP/EB FAMILY MEMBER"/>
    <property type="match status" value="1"/>
</dbReference>
<comment type="subcellular location">
    <subcellularLocation>
        <location evidence="1">Cytoplasm</location>
        <location evidence="1">Cytoskeleton</location>
    </subcellularLocation>
</comment>
<sequence>MGESRTELLQWVNDLLNINYTKVEQAGTGNRKKEKDLTHLARRPTHSMLSCHPYALLGGAYCQIMDSIYGDVAMNKVKFDTRQDTSKYFEWYRTEERILTPDCVFLCPIDQSLRVDKIIPIDKLMKCKFQDNLEFMQWMKRFWDQNFPGGPYNALARRKGGSGGGGARTATAGGRTATTASRTTATGNRVGSSATARSTSRAGGGSGRTSAGVDNRSASVIMDLNKQIAELKLTVDGLEKERDFYFGKLRDIEILVQEQVEVAEAEQIEDQEVAVLKEIQTILYSTEDGFEVPPEGELEEHEIYDEDETF</sequence>
<feature type="domain" description="EB1 C-terminal" evidence="7">
    <location>
        <begin position="213"/>
        <end position="292"/>
    </location>
</feature>
<dbReference type="STRING" id="4829.A0A168T666"/>
<dbReference type="SUPFAM" id="SSF140612">
    <property type="entry name" value="EB1 dimerisation domain-like"/>
    <property type="match status" value="1"/>
</dbReference>
<evidence type="ECO:0000256" key="5">
    <source>
        <dbReference type="PROSITE-ProRule" id="PRU00576"/>
    </source>
</evidence>
<gene>
    <name evidence="8" type="primary">ABSGL_15233.1 scaffold 16253</name>
</gene>
<evidence type="ECO:0000256" key="6">
    <source>
        <dbReference type="SAM" id="MobiDB-lite"/>
    </source>
</evidence>
<dbReference type="Proteomes" id="UP000078561">
    <property type="component" value="Unassembled WGS sequence"/>
</dbReference>
<dbReference type="Gene3D" id="1.20.5.1430">
    <property type="match status" value="1"/>
</dbReference>
<dbReference type="InterPro" id="IPR004953">
    <property type="entry name" value="EB1_C"/>
</dbReference>
<keyword evidence="4" id="KW-0206">Cytoskeleton</keyword>
<dbReference type="SUPFAM" id="SSF47576">
    <property type="entry name" value="Calponin-homology domain, CH-domain"/>
    <property type="match status" value="1"/>
</dbReference>
<feature type="region of interest" description="Disordered" evidence="6">
    <location>
        <begin position="154"/>
        <end position="213"/>
    </location>
</feature>
<dbReference type="FunCoup" id="A0A168T666">
    <property type="interactions" value="333"/>
</dbReference>
<dbReference type="Pfam" id="PF03271">
    <property type="entry name" value="EB1"/>
    <property type="match status" value="1"/>
</dbReference>
<evidence type="ECO:0000256" key="2">
    <source>
        <dbReference type="ARBA" id="ARBA00022490"/>
    </source>
</evidence>
<dbReference type="GO" id="GO:0005874">
    <property type="term" value="C:microtubule"/>
    <property type="evidence" value="ECO:0007669"/>
    <property type="project" value="UniProtKB-KW"/>
</dbReference>
<feature type="region of interest" description="Disordered" evidence="6">
    <location>
        <begin position="291"/>
        <end position="310"/>
    </location>
</feature>
<evidence type="ECO:0000313" key="8">
    <source>
        <dbReference type="EMBL" id="SAM09539.1"/>
    </source>
</evidence>
<evidence type="ECO:0000256" key="4">
    <source>
        <dbReference type="ARBA" id="ARBA00023212"/>
    </source>
</evidence>
<organism evidence="8">
    <name type="scientific">Absidia glauca</name>
    <name type="common">Pin mould</name>
    <dbReference type="NCBI Taxonomy" id="4829"/>
    <lineage>
        <taxon>Eukaryota</taxon>
        <taxon>Fungi</taxon>
        <taxon>Fungi incertae sedis</taxon>
        <taxon>Mucoromycota</taxon>
        <taxon>Mucoromycotina</taxon>
        <taxon>Mucoromycetes</taxon>
        <taxon>Mucorales</taxon>
        <taxon>Cunninghamellaceae</taxon>
        <taxon>Absidia</taxon>
    </lineage>
</organism>
<dbReference type="EMBL" id="LT555132">
    <property type="protein sequence ID" value="SAM09539.1"/>
    <property type="molecule type" value="Genomic_DNA"/>
</dbReference>
<accession>A0A168T666</accession>
<reference evidence="8" key="1">
    <citation type="submission" date="2016-04" db="EMBL/GenBank/DDBJ databases">
        <authorList>
            <person name="Evans L.H."/>
            <person name="Alamgir A."/>
            <person name="Owens N."/>
            <person name="Weber N.D."/>
            <person name="Virtaneva K."/>
            <person name="Barbian K."/>
            <person name="Babar A."/>
            <person name="Rosenke K."/>
        </authorList>
    </citation>
    <scope>NUCLEOTIDE SEQUENCE [LARGE SCALE GENOMIC DNA]</scope>
    <source>
        <strain evidence="8">CBS 101.48</strain>
    </source>
</reference>
<evidence type="ECO:0000256" key="1">
    <source>
        <dbReference type="ARBA" id="ARBA00004245"/>
    </source>
</evidence>
<keyword evidence="3 5" id="KW-0493">Microtubule</keyword>
<dbReference type="InterPro" id="IPR036872">
    <property type="entry name" value="CH_dom_sf"/>
</dbReference>